<feature type="transmembrane region" description="Helical" evidence="5">
    <location>
        <begin position="79"/>
        <end position="100"/>
    </location>
</feature>
<evidence type="ECO:0000256" key="2">
    <source>
        <dbReference type="ARBA" id="ARBA00022692"/>
    </source>
</evidence>
<feature type="domain" description="Peptidase S54 rhomboid" evidence="6">
    <location>
        <begin position="40"/>
        <end position="181"/>
    </location>
</feature>
<dbReference type="GO" id="GO:0006508">
    <property type="term" value="P:proteolysis"/>
    <property type="evidence" value="ECO:0007669"/>
    <property type="project" value="UniProtKB-KW"/>
</dbReference>
<organism evidence="7 8">
    <name type="scientific">Microbulbifer donghaiensis</name>
    <dbReference type="NCBI Taxonomy" id="494016"/>
    <lineage>
        <taxon>Bacteria</taxon>
        <taxon>Pseudomonadati</taxon>
        <taxon>Pseudomonadota</taxon>
        <taxon>Gammaproteobacteria</taxon>
        <taxon>Cellvibrionales</taxon>
        <taxon>Microbulbiferaceae</taxon>
        <taxon>Microbulbifer</taxon>
    </lineage>
</organism>
<keyword evidence="7" id="KW-0378">Hydrolase</keyword>
<keyword evidence="8" id="KW-1185">Reference proteome</keyword>
<dbReference type="STRING" id="494016.SAMN04487965_3412"/>
<reference evidence="8" key="1">
    <citation type="submission" date="2016-11" db="EMBL/GenBank/DDBJ databases">
        <authorList>
            <person name="Varghese N."/>
            <person name="Submissions S."/>
        </authorList>
    </citation>
    <scope>NUCLEOTIDE SEQUENCE [LARGE SCALE GENOMIC DNA]</scope>
    <source>
        <strain evidence="8">CGMCC 1.7063</strain>
    </source>
</reference>
<name>A0A1M5HFQ4_9GAMM</name>
<evidence type="ECO:0000256" key="4">
    <source>
        <dbReference type="ARBA" id="ARBA00023136"/>
    </source>
</evidence>
<dbReference type="Gene3D" id="1.20.1540.10">
    <property type="entry name" value="Rhomboid-like"/>
    <property type="match status" value="1"/>
</dbReference>
<evidence type="ECO:0000259" key="6">
    <source>
        <dbReference type="Pfam" id="PF01694"/>
    </source>
</evidence>
<keyword evidence="7" id="KW-0645">Protease</keyword>
<evidence type="ECO:0000313" key="8">
    <source>
        <dbReference type="Proteomes" id="UP000184170"/>
    </source>
</evidence>
<dbReference type="Proteomes" id="UP000184170">
    <property type="component" value="Unassembled WGS sequence"/>
</dbReference>
<dbReference type="SUPFAM" id="SSF144091">
    <property type="entry name" value="Rhomboid-like"/>
    <property type="match status" value="1"/>
</dbReference>
<dbReference type="InterPro" id="IPR035952">
    <property type="entry name" value="Rhomboid-like_sf"/>
</dbReference>
<evidence type="ECO:0000256" key="1">
    <source>
        <dbReference type="ARBA" id="ARBA00004141"/>
    </source>
</evidence>
<gene>
    <name evidence="7" type="ORF">SAMN04487965_3412</name>
</gene>
<proteinExistence type="predicted"/>
<evidence type="ECO:0000256" key="5">
    <source>
        <dbReference type="SAM" id="Phobius"/>
    </source>
</evidence>
<dbReference type="GO" id="GO:0016020">
    <property type="term" value="C:membrane"/>
    <property type="evidence" value="ECO:0007669"/>
    <property type="project" value="UniProtKB-SubCell"/>
</dbReference>
<dbReference type="AlphaFoldDB" id="A0A1M5HFQ4"/>
<dbReference type="Pfam" id="PF01694">
    <property type="entry name" value="Rhomboid"/>
    <property type="match status" value="1"/>
</dbReference>
<dbReference type="NCBIfam" id="TIGR03902">
    <property type="entry name" value="rhom_GG_sort"/>
    <property type="match status" value="1"/>
</dbReference>
<feature type="transmembrane region" description="Helical" evidence="5">
    <location>
        <begin position="55"/>
        <end position="72"/>
    </location>
</feature>
<accession>A0A1M5HFQ4</accession>
<evidence type="ECO:0000256" key="3">
    <source>
        <dbReference type="ARBA" id="ARBA00022989"/>
    </source>
</evidence>
<feature type="transmembrane region" description="Helical" evidence="5">
    <location>
        <begin position="165"/>
        <end position="189"/>
    </location>
</feature>
<dbReference type="GO" id="GO:0004252">
    <property type="term" value="F:serine-type endopeptidase activity"/>
    <property type="evidence" value="ECO:0007669"/>
    <property type="project" value="InterPro"/>
</dbReference>
<comment type="subcellular location">
    <subcellularLocation>
        <location evidence="1">Membrane</location>
        <topology evidence="1">Multi-pass membrane protein</topology>
    </subcellularLocation>
</comment>
<dbReference type="InterPro" id="IPR023826">
    <property type="entry name" value="Rhom-like_SP_proteobac"/>
</dbReference>
<keyword evidence="3 5" id="KW-1133">Transmembrane helix</keyword>
<keyword evidence="4 5" id="KW-0472">Membrane</keyword>
<protein>
    <submittedName>
        <fullName evidence="7">Rhomboid family GlyGly-CTERM serine protease</fullName>
    </submittedName>
</protein>
<keyword evidence="2 5" id="KW-0812">Transmembrane</keyword>
<sequence length="197" mass="21027">MQNGTLLTWFAVIAIAGLAHQLPETAREWLVYDRGAIAAGQYWRLASGHFLHTNLNHLLMNCGALAILWYMFGHYFSALKAIGLLSLLCVLCGVGLFVFAGDLYRYVGLSGVLHGLIVWGSIEDVRRGQRLGVLLLLGVSAKIAWEQLGGDTSATAAFIEADVAIAAHLYGAVAGLLIALATALVSLAVRPAARRVA</sequence>
<dbReference type="EMBL" id="FQVA01000007">
    <property type="protein sequence ID" value="SHG14763.1"/>
    <property type="molecule type" value="Genomic_DNA"/>
</dbReference>
<dbReference type="InterPro" id="IPR022764">
    <property type="entry name" value="Peptidase_S54_rhomboid_dom"/>
</dbReference>
<evidence type="ECO:0000313" key="7">
    <source>
        <dbReference type="EMBL" id="SHG14763.1"/>
    </source>
</evidence>